<keyword evidence="3" id="KW-1185">Reference proteome</keyword>
<evidence type="ECO:0008006" key="4">
    <source>
        <dbReference type="Google" id="ProtNLM"/>
    </source>
</evidence>
<evidence type="ECO:0000313" key="2">
    <source>
        <dbReference type="EMBL" id="ARD22214.1"/>
    </source>
</evidence>
<proteinExistence type="predicted"/>
<organism evidence="2 3">
    <name type="scientific">Shewanella japonica</name>
    <dbReference type="NCBI Taxonomy" id="93973"/>
    <lineage>
        <taxon>Bacteria</taxon>
        <taxon>Pseudomonadati</taxon>
        <taxon>Pseudomonadota</taxon>
        <taxon>Gammaproteobacteria</taxon>
        <taxon>Alteromonadales</taxon>
        <taxon>Shewanellaceae</taxon>
        <taxon>Shewanella</taxon>
    </lineage>
</organism>
<accession>A0ABM6JKC0</accession>
<dbReference type="RefSeq" id="WP_080915628.1">
    <property type="nucleotide sequence ID" value="NZ_CP020472.1"/>
</dbReference>
<dbReference type="EMBL" id="CP020472">
    <property type="protein sequence ID" value="ARD22214.1"/>
    <property type="molecule type" value="Genomic_DNA"/>
</dbReference>
<name>A0ABM6JKC0_9GAMM</name>
<dbReference type="Pfam" id="PF14316">
    <property type="entry name" value="DUF4381"/>
    <property type="match status" value="1"/>
</dbReference>
<sequence>MTQFGDTWGSSIVKDLIETDAPNAISWWPQTFGWQVVALIGLTLVCRRLYFAWRLYQHNQYRRDAIAWLNLLPPFEQLSAQPIYRQLPNLVRKTALGGYKRTEIATLSADEWTQWLSKQCPQAKFEDIGFTLHELAYDSALEVTTAQMTKLINQIRIWIEQHRGEYD</sequence>
<protein>
    <recommendedName>
        <fullName evidence="4">DUF4381 domain-containing protein</fullName>
    </recommendedName>
</protein>
<keyword evidence="1" id="KW-1133">Transmembrane helix</keyword>
<dbReference type="Proteomes" id="UP000191820">
    <property type="component" value="Chromosome"/>
</dbReference>
<evidence type="ECO:0000313" key="3">
    <source>
        <dbReference type="Proteomes" id="UP000191820"/>
    </source>
</evidence>
<reference evidence="2 3" key="1">
    <citation type="submission" date="2017-03" db="EMBL/GenBank/DDBJ databases">
        <title>Genome sequencing of Shewanella japonica KCTC 22435.</title>
        <authorList>
            <person name="Kim K.M."/>
        </authorList>
    </citation>
    <scope>NUCLEOTIDE SEQUENCE [LARGE SCALE GENOMIC DNA]</scope>
    <source>
        <strain evidence="2 3">KCTC 22435</strain>
    </source>
</reference>
<evidence type="ECO:0000256" key="1">
    <source>
        <dbReference type="SAM" id="Phobius"/>
    </source>
</evidence>
<keyword evidence="1" id="KW-0472">Membrane</keyword>
<gene>
    <name evidence="2" type="ORF">SJ2017_1912</name>
</gene>
<feature type="transmembrane region" description="Helical" evidence="1">
    <location>
        <begin position="32"/>
        <end position="53"/>
    </location>
</feature>
<dbReference type="InterPro" id="IPR025489">
    <property type="entry name" value="DUF4381"/>
</dbReference>
<keyword evidence="1" id="KW-0812">Transmembrane</keyword>